<accession>A0A368W7V9</accession>
<protein>
    <submittedName>
        <fullName evidence="1">20S proteasome alpha/beta subunit</fullName>
    </submittedName>
</protein>
<keyword evidence="2" id="KW-1185">Reference proteome</keyword>
<reference evidence="1 2" key="1">
    <citation type="submission" date="2018-07" db="EMBL/GenBank/DDBJ databases">
        <title>Genomic Encyclopedia of Type Strains, Phase III (KMG-III): the genomes of soil and plant-associated and newly described type strains.</title>
        <authorList>
            <person name="Whitman W."/>
        </authorList>
    </citation>
    <scope>NUCLEOTIDE SEQUENCE [LARGE SCALE GENOMIC DNA]</scope>
    <source>
        <strain evidence="1 2">CECT 7506</strain>
    </source>
</reference>
<proteinExistence type="predicted"/>
<dbReference type="GO" id="GO:0000502">
    <property type="term" value="C:proteasome complex"/>
    <property type="evidence" value="ECO:0007669"/>
    <property type="project" value="UniProtKB-KW"/>
</dbReference>
<gene>
    <name evidence="1" type="ORF">DFP97_101406</name>
</gene>
<dbReference type="Proteomes" id="UP000252415">
    <property type="component" value="Unassembled WGS sequence"/>
</dbReference>
<evidence type="ECO:0000313" key="1">
    <source>
        <dbReference type="EMBL" id="RCW52060.1"/>
    </source>
</evidence>
<evidence type="ECO:0000313" key="2">
    <source>
        <dbReference type="Proteomes" id="UP000252415"/>
    </source>
</evidence>
<dbReference type="InterPro" id="IPR029055">
    <property type="entry name" value="Ntn_hydrolases_N"/>
</dbReference>
<keyword evidence="1" id="KW-0647">Proteasome</keyword>
<dbReference type="RefSeq" id="WP_114378278.1">
    <property type="nucleotide sequence ID" value="NZ_QPJD01000001.1"/>
</dbReference>
<name>A0A368W7V9_9BACL</name>
<dbReference type="Gene3D" id="3.60.20.10">
    <property type="entry name" value="Glutamine Phosphoribosylpyrophosphate, subunit 1, domain 1"/>
    <property type="match status" value="1"/>
</dbReference>
<dbReference type="OrthoDB" id="2845550at2"/>
<comment type="caution">
    <text evidence="1">The sequence shown here is derived from an EMBL/GenBank/DDBJ whole genome shotgun (WGS) entry which is preliminary data.</text>
</comment>
<organism evidence="1 2">
    <name type="scientific">Paenibacillus prosopidis</name>
    <dbReference type="NCBI Taxonomy" id="630520"/>
    <lineage>
        <taxon>Bacteria</taxon>
        <taxon>Bacillati</taxon>
        <taxon>Bacillota</taxon>
        <taxon>Bacilli</taxon>
        <taxon>Bacillales</taxon>
        <taxon>Paenibacillaceae</taxon>
        <taxon>Paenibacillus</taxon>
    </lineage>
</organism>
<dbReference type="AlphaFoldDB" id="A0A368W7V9"/>
<dbReference type="EMBL" id="QPJD01000001">
    <property type="protein sequence ID" value="RCW52060.1"/>
    <property type="molecule type" value="Genomic_DNA"/>
</dbReference>
<sequence length="223" mass="25045">MTLNVVVFGADGIVLASDTRLVINSKNRSTGHWVEIETFLSDNCRKVYPIPSHGMGICLRGELSINGVSITPHIEQFIQLESAISPRTVSETAGRILEYFTKLPTIPNLSLFLAGYNDNKTQSIYEIMVNNNEIKKIKDRDNIDFFGITYGGSVDILDLLFQHPSSIPWALFRIQDLIDFAVFSIRTTIQAIHFQERLKSTGGNIDILVIQPGIIWSETKFVL</sequence>